<dbReference type="SMART" id="SM00146">
    <property type="entry name" value="PI3Kc"/>
    <property type="match status" value="1"/>
</dbReference>
<dbReference type="GeneID" id="94833855"/>
<evidence type="ECO:0000256" key="3">
    <source>
        <dbReference type="PROSITE-ProRule" id="PRU00880"/>
    </source>
</evidence>
<dbReference type="PROSITE" id="PS51546">
    <property type="entry name" value="PI3K_RBD"/>
    <property type="match status" value="1"/>
</dbReference>
<dbReference type="RefSeq" id="XP_068366311.1">
    <property type="nucleotide sequence ID" value="XM_068499151.1"/>
</dbReference>
<dbReference type="PROSITE" id="PS00915">
    <property type="entry name" value="PI3_4_KINASE_1"/>
    <property type="match status" value="1"/>
</dbReference>
<reference evidence="8" key="1">
    <citation type="submission" date="2016-10" db="EMBL/GenBank/DDBJ databases">
        <authorList>
            <person name="Benchimol M."/>
            <person name="Almeida L.G."/>
            <person name="Vasconcelos A.T."/>
            <person name="Perreira-Neves A."/>
            <person name="Rosa I.A."/>
            <person name="Tasca T."/>
            <person name="Bogo M.R."/>
            <person name="de Souza W."/>
        </authorList>
    </citation>
    <scope>NUCLEOTIDE SEQUENCE [LARGE SCALE GENOMIC DNA]</scope>
    <source>
        <strain evidence="8">K</strain>
    </source>
</reference>
<dbReference type="Gene3D" id="1.10.1070.11">
    <property type="entry name" value="Phosphatidylinositol 3-/4-kinase, catalytic domain"/>
    <property type="match status" value="1"/>
</dbReference>
<dbReference type="PROSITE" id="PS50290">
    <property type="entry name" value="PI3_4_KINASE_3"/>
    <property type="match status" value="1"/>
</dbReference>
<dbReference type="GO" id="GO:0016477">
    <property type="term" value="P:cell migration"/>
    <property type="evidence" value="ECO:0007669"/>
    <property type="project" value="TreeGrafter"/>
</dbReference>
<dbReference type="GO" id="GO:0043491">
    <property type="term" value="P:phosphatidylinositol 3-kinase/protein kinase B signal transduction"/>
    <property type="evidence" value="ECO:0007669"/>
    <property type="project" value="TreeGrafter"/>
</dbReference>
<accession>A0A1J4KPF5</accession>
<dbReference type="Gene3D" id="1.25.40.70">
    <property type="entry name" value="Phosphatidylinositol 3-kinase, accessory domain (PIK)"/>
    <property type="match status" value="1"/>
</dbReference>
<comment type="similarity">
    <text evidence="3">Belongs to the PI3/PI4-kinase family.</text>
</comment>
<dbReference type="SUPFAM" id="SSF49562">
    <property type="entry name" value="C2 domain (Calcium/lipid-binding domain, CaLB)"/>
    <property type="match status" value="1"/>
</dbReference>
<evidence type="ECO:0000313" key="9">
    <source>
        <dbReference type="Proteomes" id="UP000179807"/>
    </source>
</evidence>
<evidence type="ECO:0000313" key="8">
    <source>
        <dbReference type="EMBL" id="OHT13175.1"/>
    </source>
</evidence>
<feature type="domain" description="PI3K/PI4K catalytic" evidence="4">
    <location>
        <begin position="1097"/>
        <end position="1371"/>
    </location>
</feature>
<dbReference type="SUPFAM" id="SSF48371">
    <property type="entry name" value="ARM repeat"/>
    <property type="match status" value="1"/>
</dbReference>
<dbReference type="PANTHER" id="PTHR10048">
    <property type="entry name" value="PHOSPHATIDYLINOSITOL KINASE"/>
    <property type="match status" value="1"/>
</dbReference>
<dbReference type="InterPro" id="IPR011009">
    <property type="entry name" value="Kinase-like_dom_sf"/>
</dbReference>
<dbReference type="SMART" id="SM00145">
    <property type="entry name" value="PI3Ka"/>
    <property type="match status" value="1"/>
</dbReference>
<dbReference type="Proteomes" id="UP000179807">
    <property type="component" value="Unassembled WGS sequence"/>
</dbReference>
<keyword evidence="9" id="KW-1185">Reference proteome</keyword>
<organism evidence="8 9">
    <name type="scientific">Tritrichomonas foetus</name>
    <dbReference type="NCBI Taxonomy" id="1144522"/>
    <lineage>
        <taxon>Eukaryota</taxon>
        <taxon>Metamonada</taxon>
        <taxon>Parabasalia</taxon>
        <taxon>Tritrichomonadida</taxon>
        <taxon>Tritrichomonadidae</taxon>
        <taxon>Tritrichomonas</taxon>
    </lineage>
</organism>
<name>A0A1J4KPF5_9EUKA</name>
<dbReference type="InterPro" id="IPR016024">
    <property type="entry name" value="ARM-type_fold"/>
</dbReference>
<dbReference type="Gene3D" id="3.30.1010.10">
    <property type="entry name" value="Phosphatidylinositol 3-kinase Catalytic Subunit, Chain A, domain 4"/>
    <property type="match status" value="1"/>
</dbReference>
<evidence type="ECO:0000259" key="6">
    <source>
        <dbReference type="PROSITE" id="PS51546"/>
    </source>
</evidence>
<dbReference type="GO" id="GO:0016303">
    <property type="term" value="F:1-phosphatidylinositol-3-kinase activity"/>
    <property type="evidence" value="ECO:0007669"/>
    <property type="project" value="TreeGrafter"/>
</dbReference>
<feature type="domain" description="PI3K-RBD" evidence="6">
    <location>
        <begin position="555"/>
        <end position="651"/>
    </location>
</feature>
<dbReference type="PROSITE" id="PS51545">
    <property type="entry name" value="PIK_HELICAL"/>
    <property type="match status" value="1"/>
</dbReference>
<dbReference type="InterPro" id="IPR000341">
    <property type="entry name" value="PI3K_Ras-bd_dom"/>
</dbReference>
<feature type="domain" description="C2 PI3K-type" evidence="7">
    <location>
        <begin position="697"/>
        <end position="855"/>
    </location>
</feature>
<dbReference type="InterPro" id="IPR018936">
    <property type="entry name" value="PI3/4_kinase_CS"/>
</dbReference>
<protein>
    <submittedName>
        <fullName evidence="8">Phosphatidylinositol 3- and 4-kinase family protein</fullName>
    </submittedName>
</protein>
<evidence type="ECO:0000256" key="2">
    <source>
        <dbReference type="ARBA" id="ARBA00022777"/>
    </source>
</evidence>
<dbReference type="EMBL" id="MLAK01000546">
    <property type="protein sequence ID" value="OHT13175.1"/>
    <property type="molecule type" value="Genomic_DNA"/>
</dbReference>
<dbReference type="VEuPathDB" id="TrichDB:TRFO_16721"/>
<evidence type="ECO:0000259" key="5">
    <source>
        <dbReference type="PROSITE" id="PS51545"/>
    </source>
</evidence>
<dbReference type="InterPro" id="IPR001263">
    <property type="entry name" value="PI3K_accessory_dom"/>
</dbReference>
<evidence type="ECO:0000259" key="7">
    <source>
        <dbReference type="PROSITE" id="PS51547"/>
    </source>
</evidence>
<dbReference type="GO" id="GO:0035005">
    <property type="term" value="F:1-phosphatidylinositol-4-phosphate 3-kinase activity"/>
    <property type="evidence" value="ECO:0007669"/>
    <property type="project" value="TreeGrafter"/>
</dbReference>
<evidence type="ECO:0000259" key="4">
    <source>
        <dbReference type="PROSITE" id="PS50290"/>
    </source>
</evidence>
<dbReference type="PROSITE" id="PS51547">
    <property type="entry name" value="C2_PI3K"/>
    <property type="match status" value="1"/>
</dbReference>
<dbReference type="Pfam" id="PF00454">
    <property type="entry name" value="PI3_PI4_kinase"/>
    <property type="match status" value="1"/>
</dbReference>
<dbReference type="Pfam" id="PF00792">
    <property type="entry name" value="PI3K_C2"/>
    <property type="match status" value="1"/>
</dbReference>
<dbReference type="OrthoDB" id="67688at2759"/>
<dbReference type="InterPro" id="IPR002420">
    <property type="entry name" value="PI3K-type_C2_dom"/>
</dbReference>
<dbReference type="SUPFAM" id="SSF56112">
    <property type="entry name" value="Protein kinase-like (PK-like)"/>
    <property type="match status" value="1"/>
</dbReference>
<keyword evidence="2" id="KW-0418">Kinase</keyword>
<dbReference type="SMART" id="SM00142">
    <property type="entry name" value="PI3K_C2"/>
    <property type="match status" value="1"/>
</dbReference>
<dbReference type="CDD" id="cd00891">
    <property type="entry name" value="PI3Kc"/>
    <property type="match status" value="1"/>
</dbReference>
<dbReference type="InterPro" id="IPR036940">
    <property type="entry name" value="PI3/4_kinase_cat_sf"/>
</dbReference>
<dbReference type="Gene3D" id="2.60.40.150">
    <property type="entry name" value="C2 domain"/>
    <property type="match status" value="1"/>
</dbReference>
<evidence type="ECO:0000256" key="1">
    <source>
        <dbReference type="ARBA" id="ARBA00022679"/>
    </source>
</evidence>
<gene>
    <name evidence="8" type="ORF">TRFO_16721</name>
</gene>
<sequence>MIDLFQNIKRHRIDLVFPRQTLCFPLIDSVKGSDIVHIVRVKGFQNFVICKNSKNSDFYDVLFTDINDPQITALIDPNVNFVNSKLASVFVGNPIVTYSQQRMALFVLSAYNFKEMLYLRNNFKRAALFKRPEKETFLVKLPTGLVMKVKALMSITGQQFLQKIYDKMCKLYCDAHISPIKCYLVRTKFAKIDNTKRLEELEHVKKSLQLQKESPTRNNFILAPVIHSGEFDDYVKGISEDLDLMKFPANEEIRTFNATCKILRKEIEDQKLDKFSGSQLMSSMKISSTDPPLPENFPLNDRNVFINVELATKKLAVDANNLTLRIPVKYTANQTIKMILDKLKSMYQNQQNSSLSRNSSREELLNGSTERIPMSQPIQSSVSCMPNLMKLNPPSYNETNDLPSKTSISQNLSHGTRAAAFNLANRPNSFALNTANTLDSLASPANQSGVSFKDRVAMYNGNNQNYQQANNNATFLIPGQQPLSPPLASCLNPSTPGNISTPGSLTQPSIVPISPTAAPILPMMTMGETPGVQQILPPIDNITNQPPGPTHTSSPSKVIIMNTCDNYSANDELIKCNVTSNSYNFIRRTSNESEKTRGTPVNQNLWNDPNLYLLMLKENDEVLAGDTFLYHFVCVRNSILNNEQIIPIKLYNKDEMSTRKRAGSIVDRITECSPITIPRQPKGLNPKCLGYITQNICNTFIKVVIQSVSLLNVPVEGRYFVRVCLIYGQKILCKPSQTRTVTGKMSLLFNDTIELGIPLQNIPREARISMTVYKEPSQPNQQPEAAATFNHALYKFSGWLNNDQNMKQMWRFRDMDLTLTTCESRDVNPMYINFRVTKFRFPIVFIPLEEPKDFKTRATVSVPPKERQRIQRLTQIDPLTKITPEDKKCLWNYRTFCFMYPELLPLMLDSIDPVDPQQVREIPLLLKNWSRPSPPLALTLLDGKYADKAIRRYAVECIEDFTDSEIMLYLLQLVQVLKYELYEDSPLARFLIRRGLLEPKFVGHQIFWQLMSEAHLSHIRQRFSLVLVNFLYGIGNYKNELVKGFKFTQELVKLNNLLINVPYKSVQEPFREALRTIEIPKEFHLPMDPRIIVESFVIDECKVMNSKKMPFWLVFKNASPFAQENVVTMFKTGDDLRQDQLILQVMKVMEHLWSEKDKDYRMRCYGVLPTGQNQGFIEVVPHSVTESDLQQAQGTFNKSIYLNFLKQHNPTEELMEVARKNFLYSSVGYAVSTCVLGVADRHPGNIMIQRDGHFFHIDYGHFLGNFKTKNGIQCEDAPFHFINAYVKFFGGHKSIDFLKFLGEAGSALNVLRRNARLLITLLLLMTGTGIPELQKPEDINYLKNHLFLDLTDEEATQKFHELTIQSLNSWKTLLKAKVHNALTK</sequence>
<dbReference type="GO" id="GO:0005886">
    <property type="term" value="C:plasma membrane"/>
    <property type="evidence" value="ECO:0007669"/>
    <property type="project" value="TreeGrafter"/>
</dbReference>
<dbReference type="Pfam" id="PF00613">
    <property type="entry name" value="PI3Ka"/>
    <property type="match status" value="1"/>
</dbReference>
<keyword evidence="1" id="KW-0808">Transferase</keyword>
<dbReference type="InterPro" id="IPR035892">
    <property type="entry name" value="C2_domain_sf"/>
</dbReference>
<dbReference type="GO" id="GO:0048015">
    <property type="term" value="P:phosphatidylinositol-mediated signaling"/>
    <property type="evidence" value="ECO:0007669"/>
    <property type="project" value="TreeGrafter"/>
</dbReference>
<feature type="domain" description="PIK helical" evidence="5">
    <location>
        <begin position="856"/>
        <end position="1033"/>
    </location>
</feature>
<dbReference type="InterPro" id="IPR042236">
    <property type="entry name" value="PI3K_accessory_sf"/>
</dbReference>
<dbReference type="PANTHER" id="PTHR10048:SF14">
    <property type="entry name" value="LD28067P"/>
    <property type="match status" value="1"/>
</dbReference>
<dbReference type="InterPro" id="IPR000403">
    <property type="entry name" value="PI3/4_kinase_cat_dom"/>
</dbReference>
<proteinExistence type="inferred from homology"/>
<dbReference type="InterPro" id="IPR015433">
    <property type="entry name" value="PI3/4_kinase"/>
</dbReference>
<dbReference type="GO" id="GO:0005942">
    <property type="term" value="C:phosphatidylinositol 3-kinase complex"/>
    <property type="evidence" value="ECO:0007669"/>
    <property type="project" value="TreeGrafter"/>
</dbReference>
<comment type="caution">
    <text evidence="8">The sequence shown here is derived from an EMBL/GenBank/DDBJ whole genome shotgun (WGS) entry which is preliminary data.</text>
</comment>
<dbReference type="Gene3D" id="3.10.20.770">
    <property type="match status" value="1"/>
</dbReference>
<dbReference type="InterPro" id="IPR035448">
    <property type="entry name" value="PI3Kc"/>
</dbReference>
<dbReference type="GO" id="GO:0005737">
    <property type="term" value="C:cytoplasm"/>
    <property type="evidence" value="ECO:0007669"/>
    <property type="project" value="TreeGrafter"/>
</dbReference>